<dbReference type="InterPro" id="IPR014716">
    <property type="entry name" value="Fibrinogen_a/b/g_C_1"/>
</dbReference>
<dbReference type="EMBL" id="JAKKPZ010000004">
    <property type="protein sequence ID" value="KAI1722119.1"/>
    <property type="molecule type" value="Genomic_DNA"/>
</dbReference>
<evidence type="ECO:0000313" key="5">
    <source>
        <dbReference type="Proteomes" id="UP001201812"/>
    </source>
</evidence>
<keyword evidence="5" id="KW-1185">Reference proteome</keyword>
<feature type="transmembrane region" description="Helical" evidence="2">
    <location>
        <begin position="61"/>
        <end position="82"/>
    </location>
</feature>
<feature type="domain" description="Fibrinogen C-terminal" evidence="3">
    <location>
        <begin position="152"/>
        <end position="371"/>
    </location>
</feature>
<protein>
    <submittedName>
        <fullName evidence="4">Fibrinogen C domain-containing protein 1</fullName>
    </submittedName>
</protein>
<feature type="compositionally biased region" description="Basic and acidic residues" evidence="1">
    <location>
        <begin position="112"/>
        <end position="128"/>
    </location>
</feature>
<dbReference type="InterPro" id="IPR002181">
    <property type="entry name" value="Fibrinogen_a/b/g_C_dom"/>
</dbReference>
<gene>
    <name evidence="4" type="ORF">DdX_04424</name>
</gene>
<dbReference type="GO" id="GO:0005615">
    <property type="term" value="C:extracellular space"/>
    <property type="evidence" value="ECO:0007669"/>
    <property type="project" value="TreeGrafter"/>
</dbReference>
<keyword evidence="2" id="KW-0812">Transmembrane</keyword>
<dbReference type="Proteomes" id="UP001201812">
    <property type="component" value="Unassembled WGS sequence"/>
</dbReference>
<evidence type="ECO:0000256" key="1">
    <source>
        <dbReference type="SAM" id="MobiDB-lite"/>
    </source>
</evidence>
<reference evidence="4" key="1">
    <citation type="submission" date="2022-01" db="EMBL/GenBank/DDBJ databases">
        <title>Genome Sequence Resource for Two Populations of Ditylenchus destructor, the Migratory Endoparasitic Phytonematode.</title>
        <authorList>
            <person name="Zhang H."/>
            <person name="Lin R."/>
            <person name="Xie B."/>
        </authorList>
    </citation>
    <scope>NUCLEOTIDE SEQUENCE</scope>
    <source>
        <strain evidence="4">BazhouSP</strain>
    </source>
</reference>
<dbReference type="SUPFAM" id="SSF56496">
    <property type="entry name" value="Fibrinogen C-terminal domain-like"/>
    <property type="match status" value="1"/>
</dbReference>
<organism evidence="4 5">
    <name type="scientific">Ditylenchus destructor</name>
    <dbReference type="NCBI Taxonomy" id="166010"/>
    <lineage>
        <taxon>Eukaryota</taxon>
        <taxon>Metazoa</taxon>
        <taxon>Ecdysozoa</taxon>
        <taxon>Nematoda</taxon>
        <taxon>Chromadorea</taxon>
        <taxon>Rhabditida</taxon>
        <taxon>Tylenchina</taxon>
        <taxon>Tylenchomorpha</taxon>
        <taxon>Sphaerularioidea</taxon>
        <taxon>Anguinidae</taxon>
        <taxon>Anguininae</taxon>
        <taxon>Ditylenchus</taxon>
    </lineage>
</organism>
<dbReference type="InterPro" id="IPR036056">
    <property type="entry name" value="Fibrinogen-like_C"/>
</dbReference>
<name>A0AAD4R7R2_9BILA</name>
<dbReference type="AlphaFoldDB" id="A0AAD4R7R2"/>
<keyword evidence="2" id="KW-0472">Membrane</keyword>
<feature type="region of interest" description="Disordered" evidence="1">
    <location>
        <begin position="107"/>
        <end position="129"/>
    </location>
</feature>
<proteinExistence type="predicted"/>
<accession>A0AAD4R7R2</accession>
<dbReference type="PROSITE" id="PS51406">
    <property type="entry name" value="FIBRINOGEN_C_2"/>
    <property type="match status" value="1"/>
</dbReference>
<comment type="caution">
    <text evidence="4">The sequence shown here is derived from an EMBL/GenBank/DDBJ whole genome shotgun (WGS) entry which is preliminary data.</text>
</comment>
<evidence type="ECO:0000313" key="4">
    <source>
        <dbReference type="EMBL" id="KAI1722119.1"/>
    </source>
</evidence>
<dbReference type="SMART" id="SM00186">
    <property type="entry name" value="FBG"/>
    <property type="match status" value="1"/>
</dbReference>
<keyword evidence="2" id="KW-1133">Transmembrane helix</keyword>
<dbReference type="PANTHER" id="PTHR19143:SF445">
    <property type="entry name" value="FIBRINOGEN C-TERMINAL DOMAIN-CONTAINING PROTEIN"/>
    <property type="match status" value="1"/>
</dbReference>
<dbReference type="Gene3D" id="3.90.215.10">
    <property type="entry name" value="Gamma Fibrinogen, chain A, domain 1"/>
    <property type="match status" value="1"/>
</dbReference>
<dbReference type="Gene3D" id="4.10.530.10">
    <property type="entry name" value="Gamma-fibrinogen Carboxyl Terminal Fragment, domain 2"/>
    <property type="match status" value="1"/>
</dbReference>
<sequence>MSVTLQEEIELSLVIPYNSSLENRRNLCPPPIQLSMANNSCGDRQQEKDVRLQNCYHSKRIKYIVALTLLAFFIIGVLLFMFNNRIFSGDNSSARSISYNNFHTTSTNGFESHSEDESTPRPHKHDGGIKLTELPGIIENFFLIDKENYELVRTNETMQSCEQYLHAGYTVSGVYTFNLPSIGTFPALCLMASDNSSAWMVLQRRTGPTLPFWNATFEQYSEGFGDSKTDHWLGLDRLHAIIAAAGELRNMSLRILIYGDSCLKKSRAANHMQRRQQTACSERGEDGFWWGDWAFSMSGKDDGYQLRELKYIRGNLSKTERDPFAKENRGMRFTALGTDNDQNKKFNCAEHQRKGGWWHNACTFVSLNGEYTTENSRATGQSFLRYGDRTGEFYNIKPINSLMMFQ</sequence>
<evidence type="ECO:0000256" key="2">
    <source>
        <dbReference type="SAM" id="Phobius"/>
    </source>
</evidence>
<dbReference type="InterPro" id="IPR050373">
    <property type="entry name" value="Fibrinogen_C-term_domain"/>
</dbReference>
<dbReference type="PANTHER" id="PTHR19143">
    <property type="entry name" value="FIBRINOGEN/TENASCIN/ANGIOPOEITIN"/>
    <property type="match status" value="1"/>
</dbReference>
<dbReference type="Pfam" id="PF00147">
    <property type="entry name" value="Fibrinogen_C"/>
    <property type="match status" value="1"/>
</dbReference>
<evidence type="ECO:0000259" key="3">
    <source>
        <dbReference type="PROSITE" id="PS51406"/>
    </source>
</evidence>